<reference evidence="1 2" key="1">
    <citation type="submission" date="2014-09" db="EMBL/GenBank/DDBJ databases">
        <authorList>
            <person name="Magalhaes I.L.F."/>
            <person name="Oliveira U."/>
            <person name="Santos F.R."/>
            <person name="Vidigal T.H.D.A."/>
            <person name="Brescovit A.D."/>
            <person name="Santos A.J."/>
        </authorList>
    </citation>
    <scope>NUCLEOTIDE SEQUENCE [LARGE SCALE GENOMIC DNA]</scope>
</reference>
<accession>A0A0P1BRW0</accession>
<dbReference type="EMBL" id="CCYA01000275">
    <property type="protein sequence ID" value="CEH18584.1"/>
    <property type="molecule type" value="Genomic_DNA"/>
</dbReference>
<organism evidence="1 2">
    <name type="scientific">Ceraceosorus bombacis</name>
    <dbReference type="NCBI Taxonomy" id="401625"/>
    <lineage>
        <taxon>Eukaryota</taxon>
        <taxon>Fungi</taxon>
        <taxon>Dikarya</taxon>
        <taxon>Basidiomycota</taxon>
        <taxon>Ustilaginomycotina</taxon>
        <taxon>Exobasidiomycetes</taxon>
        <taxon>Ceraceosorales</taxon>
        <taxon>Ceraceosoraceae</taxon>
        <taxon>Ceraceosorus</taxon>
    </lineage>
</organism>
<dbReference type="Proteomes" id="UP000054845">
    <property type="component" value="Unassembled WGS sequence"/>
</dbReference>
<name>A0A0P1BRW0_9BASI</name>
<evidence type="ECO:0000313" key="2">
    <source>
        <dbReference type="Proteomes" id="UP000054845"/>
    </source>
</evidence>
<dbReference type="AlphaFoldDB" id="A0A0P1BRW0"/>
<proteinExistence type="predicted"/>
<keyword evidence="2" id="KW-1185">Reference proteome</keyword>
<sequence>MGRAGLLVAMRSTIPVSTVGRQSVGVTDQAKDAHRTCARVEGAWSKARRNSQKPQPGPM</sequence>
<evidence type="ECO:0000313" key="1">
    <source>
        <dbReference type="EMBL" id="CEH18584.1"/>
    </source>
</evidence>
<protein>
    <submittedName>
        <fullName evidence="1">Uncharacterized protein</fullName>
    </submittedName>
</protein>